<evidence type="ECO:0000256" key="5">
    <source>
        <dbReference type="SAM" id="MobiDB-lite"/>
    </source>
</evidence>
<sequence length="445" mass="49540">MSLNQESILSFLLDRGGKVSNSELLSHFRSLIICGGSAEKQHNRDLFKSLVNSVAVVQQQDGMKFVVVKKRYQDFVGPCTAHKDRGVSTRAVRSDSEQNNTQRLKTNGNHCSTRALRVHAESPPKRRTRSMNEGSPNTTTVKVLNISRDQTSRTRTSGPVFAVIAVKSPPRDPAEPHTHGSILPRQRGTPHSRDTVGKDSNCSSVQERDGGIESHCFTSKHTQSTQARPPNKSTRPDVVEHCESVPLEPLAHQWLVKCAAGLWGQIHALLLQDAGLAPRRDFMCGFTALHWAAKDGTSEMVHKLINIPRRRGIHVDVNSKAHGGYTPLHIAAIHQHAEVMVVLVQSYGASVTERDHSGKKALHYLEKGVSAEIRALLGGVQRKENIKEVEDENKEHSKSFHISKLFHPHTGKRQKTVRGNSFKLISGDSEKSMFMYHSFEMRKNT</sequence>
<feature type="repeat" description="ANK" evidence="4">
    <location>
        <begin position="323"/>
        <end position="356"/>
    </location>
</feature>
<protein>
    <submittedName>
        <fullName evidence="7">Sosondowah ankyrin repeat domain family member Ab</fullName>
    </submittedName>
</protein>
<proteinExistence type="inferred from homology"/>
<dbReference type="InterPro" id="IPR058889">
    <property type="entry name" value="WHD_SOWAHA-C"/>
</dbReference>
<dbReference type="PROSITE" id="PS50088">
    <property type="entry name" value="ANK_REPEAT"/>
    <property type="match status" value="1"/>
</dbReference>
<reference evidence="7" key="1">
    <citation type="submission" date="2020-06" db="EMBL/GenBank/DDBJ databases">
        <authorList>
            <consortium name="Wellcome Sanger Institute Data Sharing"/>
        </authorList>
    </citation>
    <scope>NUCLEOTIDE SEQUENCE [LARGE SCALE GENOMIC DNA]</scope>
</reference>
<dbReference type="Gene3D" id="1.25.40.20">
    <property type="entry name" value="Ankyrin repeat-containing domain"/>
    <property type="match status" value="1"/>
</dbReference>
<dbReference type="PROSITE" id="PS50297">
    <property type="entry name" value="ANK_REP_REGION"/>
    <property type="match status" value="1"/>
</dbReference>
<feature type="region of interest" description="Disordered" evidence="5">
    <location>
        <begin position="117"/>
        <end position="237"/>
    </location>
</feature>
<dbReference type="Pfam" id="PF12796">
    <property type="entry name" value="Ank_2"/>
    <property type="match status" value="1"/>
</dbReference>
<evidence type="ECO:0000256" key="1">
    <source>
        <dbReference type="ARBA" id="ARBA00022737"/>
    </source>
</evidence>
<dbReference type="PANTHER" id="PTHR14491">
    <property type="entry name" value="SOSONDOWAH, ISOFORM G"/>
    <property type="match status" value="1"/>
</dbReference>
<reference evidence="7" key="2">
    <citation type="submission" date="2025-08" db="UniProtKB">
        <authorList>
            <consortium name="Ensembl"/>
        </authorList>
    </citation>
    <scope>IDENTIFICATION</scope>
</reference>
<keyword evidence="2 4" id="KW-0040">ANK repeat</keyword>
<dbReference type="Ensembl" id="ENSGWIT00000045242.1">
    <property type="protein sequence ID" value="ENSGWIP00000041660.1"/>
    <property type="gene ID" value="ENSGWIG00000020970.1"/>
</dbReference>
<dbReference type="AlphaFoldDB" id="A0A8C5HAX7"/>
<keyword evidence="8" id="KW-1185">Reference proteome</keyword>
<comment type="similarity">
    <text evidence="3">Belongs to the SOWAH family.</text>
</comment>
<dbReference type="Pfam" id="PF25877">
    <property type="entry name" value="WHD_SOWAH"/>
    <property type="match status" value="1"/>
</dbReference>
<evidence type="ECO:0000256" key="4">
    <source>
        <dbReference type="PROSITE-ProRule" id="PRU00023"/>
    </source>
</evidence>
<organism evidence="7 8">
    <name type="scientific">Gouania willdenowi</name>
    <name type="common">Blunt-snouted clingfish</name>
    <name type="synonym">Lepadogaster willdenowi</name>
    <dbReference type="NCBI Taxonomy" id="441366"/>
    <lineage>
        <taxon>Eukaryota</taxon>
        <taxon>Metazoa</taxon>
        <taxon>Chordata</taxon>
        <taxon>Craniata</taxon>
        <taxon>Vertebrata</taxon>
        <taxon>Euteleostomi</taxon>
        <taxon>Actinopterygii</taxon>
        <taxon>Neopterygii</taxon>
        <taxon>Teleostei</taxon>
        <taxon>Neoteleostei</taxon>
        <taxon>Acanthomorphata</taxon>
        <taxon>Ovalentaria</taxon>
        <taxon>Blenniimorphae</taxon>
        <taxon>Blenniiformes</taxon>
        <taxon>Gobiesocoidei</taxon>
        <taxon>Gobiesocidae</taxon>
        <taxon>Gobiesocinae</taxon>
        <taxon>Gouania</taxon>
    </lineage>
</organism>
<evidence type="ECO:0000256" key="2">
    <source>
        <dbReference type="ARBA" id="ARBA00023043"/>
    </source>
</evidence>
<feature type="compositionally biased region" description="Basic and acidic residues" evidence="5">
    <location>
        <begin position="169"/>
        <end position="178"/>
    </location>
</feature>
<name>A0A8C5HAX7_GOUWI</name>
<feature type="compositionally biased region" description="Polar residues" evidence="5">
    <location>
        <begin position="131"/>
        <end position="157"/>
    </location>
</feature>
<feature type="domain" description="SOWAHA-C winged helix-turn-helix" evidence="6">
    <location>
        <begin position="3"/>
        <end position="81"/>
    </location>
</feature>
<evidence type="ECO:0000313" key="8">
    <source>
        <dbReference type="Proteomes" id="UP000694680"/>
    </source>
</evidence>
<evidence type="ECO:0000259" key="6">
    <source>
        <dbReference type="Pfam" id="PF25877"/>
    </source>
</evidence>
<reference evidence="7" key="3">
    <citation type="submission" date="2025-09" db="UniProtKB">
        <authorList>
            <consortium name="Ensembl"/>
        </authorList>
    </citation>
    <scope>IDENTIFICATION</scope>
</reference>
<dbReference type="Proteomes" id="UP000694680">
    <property type="component" value="Chromosome 10"/>
</dbReference>
<keyword evidence="1" id="KW-0677">Repeat</keyword>
<dbReference type="InterPro" id="IPR002110">
    <property type="entry name" value="Ankyrin_rpt"/>
</dbReference>
<evidence type="ECO:0000313" key="7">
    <source>
        <dbReference type="Ensembl" id="ENSGWIP00000041660.1"/>
    </source>
</evidence>
<dbReference type="PANTHER" id="PTHR14491:SF2">
    <property type="entry name" value="ANKYRIN REPEAT DOMAIN-CONTAINING PROTEIN SOWAHA"/>
    <property type="match status" value="1"/>
</dbReference>
<feature type="compositionally biased region" description="Polar residues" evidence="5">
    <location>
        <begin position="216"/>
        <end position="233"/>
    </location>
</feature>
<dbReference type="SUPFAM" id="SSF48403">
    <property type="entry name" value="Ankyrin repeat"/>
    <property type="match status" value="1"/>
</dbReference>
<accession>A0A8C5HAX7</accession>
<dbReference type="InterPro" id="IPR036770">
    <property type="entry name" value="Ankyrin_rpt-contain_sf"/>
</dbReference>
<evidence type="ECO:0000256" key="3">
    <source>
        <dbReference type="ARBA" id="ARBA00038122"/>
    </source>
</evidence>
<dbReference type="SMART" id="SM00248">
    <property type="entry name" value="ANK"/>
    <property type="match status" value="2"/>
</dbReference>